<dbReference type="CDD" id="cd06960">
    <property type="entry name" value="NR_DBD_HNF4A"/>
    <property type="match status" value="1"/>
</dbReference>
<dbReference type="InterPro" id="IPR035500">
    <property type="entry name" value="NHR-like_dom_sf"/>
</dbReference>
<dbReference type="SUPFAM" id="SSF48508">
    <property type="entry name" value="Nuclear receptor ligand-binding domain"/>
    <property type="match status" value="1"/>
</dbReference>
<evidence type="ECO:0000313" key="15">
    <source>
        <dbReference type="EMBL" id="CAI5454742.1"/>
    </source>
</evidence>
<dbReference type="PROSITE" id="PS51030">
    <property type="entry name" value="NUCLEAR_REC_DBD_2"/>
    <property type="match status" value="1"/>
</dbReference>
<keyword evidence="7 11" id="KW-0238">DNA-binding</keyword>
<dbReference type="InterPro" id="IPR001628">
    <property type="entry name" value="Znf_hrmn_rcpt"/>
</dbReference>
<dbReference type="EMBL" id="CANHGI010000006">
    <property type="protein sequence ID" value="CAI5454742.1"/>
    <property type="molecule type" value="Genomic_DNA"/>
</dbReference>
<evidence type="ECO:0000256" key="3">
    <source>
        <dbReference type="ARBA" id="ARBA00022723"/>
    </source>
</evidence>
<evidence type="ECO:0000256" key="12">
    <source>
        <dbReference type="SAM" id="MobiDB-lite"/>
    </source>
</evidence>
<comment type="similarity">
    <text evidence="2 11">Belongs to the nuclear hormone receptor family.</text>
</comment>
<dbReference type="Gene3D" id="3.30.50.10">
    <property type="entry name" value="Erythroid Transcription Factor GATA-1, subunit A"/>
    <property type="match status" value="1"/>
</dbReference>
<keyword evidence="16" id="KW-1185">Reference proteome</keyword>
<evidence type="ECO:0000256" key="8">
    <source>
        <dbReference type="ARBA" id="ARBA00023163"/>
    </source>
</evidence>
<dbReference type="InterPro" id="IPR049636">
    <property type="entry name" value="HNF4-like_DBD"/>
</dbReference>
<sequence>MSNALSEQTSSAASSGDFCVVCGDKAIGKHYGAVACNGCKGFFRRSVWQNLQYTCRFNKQCNIDKDHRNACRYCRFQKCLADGMKPEAIQNERDRIGSTKRRKRSGANSENNSDSEGNTPSPKMDNVSNSVSRKLIEMLIDIENRLVNNQNMNALLRDEAEQKNSRQRAVNHLIGWTNMLHPLPEVPLSDKVLLIKKYAPAFTLLGTLQRSIALAHFVLPNDQLLSLSASHPPELIQALTRIIDELLTPLRRMHTDQAEFSCLKALLLLSPDVVGMSQVSREKIRDARDALLKALFAYLTNTHSSMDASLRVSSLLMIIPSLISVSQAIMEYPALGDLFGLGDMIKREAVSPVIKPESPIPFTPPTPNLLLNKEMISQLINNPQIFSLFPSTMQQNLPLTSSPPVSSPIQFSTNTVPDYSQVPVKVLLS</sequence>
<dbReference type="SMART" id="SM00430">
    <property type="entry name" value="HOLI"/>
    <property type="match status" value="1"/>
</dbReference>
<dbReference type="GO" id="GO:0008270">
    <property type="term" value="F:zinc ion binding"/>
    <property type="evidence" value="ECO:0007669"/>
    <property type="project" value="UniProtKB-KW"/>
</dbReference>
<feature type="region of interest" description="Disordered" evidence="12">
    <location>
        <begin position="90"/>
        <end position="127"/>
    </location>
</feature>
<feature type="compositionally biased region" description="Polar residues" evidence="12">
    <location>
        <begin position="106"/>
        <end position="127"/>
    </location>
</feature>
<evidence type="ECO:0000256" key="10">
    <source>
        <dbReference type="ARBA" id="ARBA00023242"/>
    </source>
</evidence>
<evidence type="ECO:0000259" key="13">
    <source>
        <dbReference type="PROSITE" id="PS51030"/>
    </source>
</evidence>
<keyword evidence="10 11" id="KW-0539">Nucleus</keyword>
<evidence type="ECO:0000256" key="9">
    <source>
        <dbReference type="ARBA" id="ARBA00023170"/>
    </source>
</evidence>
<reference evidence="15" key="1">
    <citation type="submission" date="2022-11" db="EMBL/GenBank/DDBJ databases">
        <authorList>
            <person name="Kikuchi T."/>
        </authorList>
    </citation>
    <scope>NUCLEOTIDE SEQUENCE</scope>
    <source>
        <strain evidence="15">PS1010</strain>
    </source>
</reference>
<dbReference type="GO" id="GO:0003700">
    <property type="term" value="F:DNA-binding transcription factor activity"/>
    <property type="evidence" value="ECO:0007669"/>
    <property type="project" value="InterPro"/>
</dbReference>
<keyword evidence="8 11" id="KW-0804">Transcription</keyword>
<evidence type="ECO:0000313" key="16">
    <source>
        <dbReference type="Proteomes" id="UP001152747"/>
    </source>
</evidence>
<dbReference type="GO" id="GO:0005634">
    <property type="term" value="C:nucleus"/>
    <property type="evidence" value="ECO:0007669"/>
    <property type="project" value="UniProtKB-SubCell"/>
</dbReference>
<evidence type="ECO:0000256" key="6">
    <source>
        <dbReference type="ARBA" id="ARBA00023015"/>
    </source>
</evidence>
<dbReference type="InterPro" id="IPR013088">
    <property type="entry name" value="Znf_NHR/GATA"/>
</dbReference>
<comment type="caution">
    <text evidence="15">The sequence shown here is derived from an EMBL/GenBank/DDBJ whole genome shotgun (WGS) entry which is preliminary data.</text>
</comment>
<dbReference type="SUPFAM" id="SSF57716">
    <property type="entry name" value="Glucocorticoid receptor-like (DNA-binding domain)"/>
    <property type="match status" value="1"/>
</dbReference>
<dbReference type="Proteomes" id="UP001152747">
    <property type="component" value="Unassembled WGS sequence"/>
</dbReference>
<dbReference type="GO" id="GO:0000978">
    <property type="term" value="F:RNA polymerase II cis-regulatory region sequence-specific DNA binding"/>
    <property type="evidence" value="ECO:0007669"/>
    <property type="project" value="InterPro"/>
</dbReference>
<dbReference type="PRINTS" id="PR00398">
    <property type="entry name" value="STRDHORMONER"/>
</dbReference>
<dbReference type="OrthoDB" id="5771769at2759"/>
<name>A0A9P1J1U9_9PELO</name>
<dbReference type="SMART" id="SM00399">
    <property type="entry name" value="ZnF_C4"/>
    <property type="match status" value="1"/>
</dbReference>
<keyword evidence="9 11" id="KW-0675">Receptor</keyword>
<dbReference type="Pfam" id="PF00104">
    <property type="entry name" value="Hormone_recep"/>
    <property type="match status" value="1"/>
</dbReference>
<dbReference type="Pfam" id="PF00105">
    <property type="entry name" value="zf-C4"/>
    <property type="match status" value="1"/>
</dbReference>
<dbReference type="PANTHER" id="PTHR24083">
    <property type="entry name" value="NUCLEAR HORMONE RECEPTOR"/>
    <property type="match status" value="1"/>
</dbReference>
<dbReference type="PRINTS" id="PR00047">
    <property type="entry name" value="STROIDFINGER"/>
</dbReference>
<evidence type="ECO:0000256" key="7">
    <source>
        <dbReference type="ARBA" id="ARBA00023125"/>
    </source>
</evidence>
<feature type="domain" description="Nuclear receptor" evidence="13">
    <location>
        <begin position="16"/>
        <end position="91"/>
    </location>
</feature>
<keyword evidence="5 11" id="KW-0862">Zinc</keyword>
<dbReference type="InterPro" id="IPR050274">
    <property type="entry name" value="Nuclear_hormone_rcpt_NR2"/>
</dbReference>
<keyword evidence="6 11" id="KW-0805">Transcription regulation</keyword>
<evidence type="ECO:0000256" key="11">
    <source>
        <dbReference type="RuleBase" id="RU004334"/>
    </source>
</evidence>
<organism evidence="15 16">
    <name type="scientific">Caenorhabditis angaria</name>
    <dbReference type="NCBI Taxonomy" id="860376"/>
    <lineage>
        <taxon>Eukaryota</taxon>
        <taxon>Metazoa</taxon>
        <taxon>Ecdysozoa</taxon>
        <taxon>Nematoda</taxon>
        <taxon>Chromadorea</taxon>
        <taxon>Rhabditida</taxon>
        <taxon>Rhabditina</taxon>
        <taxon>Rhabditomorpha</taxon>
        <taxon>Rhabditoidea</taxon>
        <taxon>Rhabditidae</taxon>
        <taxon>Peloderinae</taxon>
        <taxon>Caenorhabditis</taxon>
    </lineage>
</organism>
<dbReference type="AlphaFoldDB" id="A0A9P1J1U9"/>
<gene>
    <name evidence="15" type="ORF">CAMP_LOCUS17379</name>
</gene>
<dbReference type="Gene3D" id="1.10.565.10">
    <property type="entry name" value="Retinoid X Receptor"/>
    <property type="match status" value="1"/>
</dbReference>
<evidence type="ECO:0000256" key="2">
    <source>
        <dbReference type="ARBA" id="ARBA00005993"/>
    </source>
</evidence>
<dbReference type="CDD" id="cd06157">
    <property type="entry name" value="NR_LBD"/>
    <property type="match status" value="1"/>
</dbReference>
<proteinExistence type="inferred from homology"/>
<comment type="subcellular location">
    <subcellularLocation>
        <location evidence="1 11">Nucleus</location>
    </subcellularLocation>
</comment>
<evidence type="ECO:0000256" key="4">
    <source>
        <dbReference type="ARBA" id="ARBA00022771"/>
    </source>
</evidence>
<evidence type="ECO:0000256" key="5">
    <source>
        <dbReference type="ARBA" id="ARBA00022833"/>
    </source>
</evidence>
<dbReference type="FunFam" id="3.30.50.10:FF:000030">
    <property type="entry name" value="Nuclear Hormone Receptor family"/>
    <property type="match status" value="1"/>
</dbReference>
<evidence type="ECO:0000259" key="14">
    <source>
        <dbReference type="PROSITE" id="PS51843"/>
    </source>
</evidence>
<accession>A0A9P1J1U9</accession>
<dbReference type="PROSITE" id="PS00031">
    <property type="entry name" value="NUCLEAR_REC_DBD_1"/>
    <property type="match status" value="1"/>
</dbReference>
<evidence type="ECO:0000256" key="1">
    <source>
        <dbReference type="ARBA" id="ARBA00004123"/>
    </source>
</evidence>
<keyword evidence="4 11" id="KW-0863">Zinc-finger</keyword>
<keyword evidence="3 11" id="KW-0479">Metal-binding</keyword>
<protein>
    <submittedName>
        <fullName evidence="15">Uncharacterized protein</fullName>
    </submittedName>
</protein>
<dbReference type="InterPro" id="IPR000536">
    <property type="entry name" value="Nucl_hrmn_rcpt_lig-bd"/>
</dbReference>
<dbReference type="PROSITE" id="PS51843">
    <property type="entry name" value="NR_LBD"/>
    <property type="match status" value="1"/>
</dbReference>
<dbReference type="InterPro" id="IPR001723">
    <property type="entry name" value="Nuclear_hrmn_rcpt"/>
</dbReference>
<feature type="domain" description="NR LBD" evidence="14">
    <location>
        <begin position="131"/>
        <end position="355"/>
    </location>
</feature>